<evidence type="ECO:0000256" key="3">
    <source>
        <dbReference type="ARBA" id="ARBA00022741"/>
    </source>
</evidence>
<dbReference type="InterPro" id="IPR027417">
    <property type="entry name" value="P-loop_NTPase"/>
</dbReference>
<evidence type="ECO:0000256" key="5">
    <source>
        <dbReference type="ARBA" id="ARBA00022989"/>
    </source>
</evidence>
<name>A0ABW6M5R7_9ACTN</name>
<proteinExistence type="predicted"/>
<feature type="transmembrane region" description="Helical" evidence="8">
    <location>
        <begin position="303"/>
        <end position="329"/>
    </location>
</feature>
<comment type="subcellular location">
    <subcellularLocation>
        <location evidence="1">Cell membrane</location>
        <topology evidence="1">Multi-pass membrane protein</topology>
    </subcellularLocation>
</comment>
<evidence type="ECO:0000313" key="11">
    <source>
        <dbReference type="Proteomes" id="UP001601303"/>
    </source>
</evidence>
<gene>
    <name evidence="10" type="ORF">ACFYNQ_23300</name>
</gene>
<dbReference type="InterPro" id="IPR003593">
    <property type="entry name" value="AAA+_ATPase"/>
</dbReference>
<dbReference type="InterPro" id="IPR039421">
    <property type="entry name" value="Type_1_exporter"/>
</dbReference>
<dbReference type="CDD" id="cd03228">
    <property type="entry name" value="ABCC_MRP_Like"/>
    <property type="match status" value="1"/>
</dbReference>
<dbReference type="EMBL" id="JBIAHM010000008">
    <property type="protein sequence ID" value="MFE9601479.1"/>
    <property type="molecule type" value="Genomic_DNA"/>
</dbReference>
<dbReference type="SUPFAM" id="SSF52540">
    <property type="entry name" value="P-loop containing nucleoside triphosphate hydrolases"/>
    <property type="match status" value="1"/>
</dbReference>
<feature type="transmembrane region" description="Helical" evidence="8">
    <location>
        <begin position="117"/>
        <end position="140"/>
    </location>
</feature>
<evidence type="ECO:0000313" key="10">
    <source>
        <dbReference type="EMBL" id="MFE9601479.1"/>
    </source>
</evidence>
<evidence type="ECO:0000256" key="6">
    <source>
        <dbReference type="ARBA" id="ARBA00023136"/>
    </source>
</evidence>
<evidence type="ECO:0000256" key="2">
    <source>
        <dbReference type="ARBA" id="ARBA00022692"/>
    </source>
</evidence>
<accession>A0ABW6M5R7</accession>
<dbReference type="InterPro" id="IPR036640">
    <property type="entry name" value="ABC1_TM_sf"/>
</dbReference>
<evidence type="ECO:0000256" key="8">
    <source>
        <dbReference type="SAM" id="Phobius"/>
    </source>
</evidence>
<protein>
    <submittedName>
        <fullName evidence="10">ATP-binding cassette domain-containing protein</fullName>
    </submittedName>
</protein>
<dbReference type="GO" id="GO:0005524">
    <property type="term" value="F:ATP binding"/>
    <property type="evidence" value="ECO:0007669"/>
    <property type="project" value="UniProtKB-KW"/>
</dbReference>
<keyword evidence="5 8" id="KW-1133">Transmembrane helix</keyword>
<dbReference type="SUPFAM" id="SSF90123">
    <property type="entry name" value="ABC transporter transmembrane region"/>
    <property type="match status" value="1"/>
</dbReference>
<evidence type="ECO:0000256" key="7">
    <source>
        <dbReference type="SAM" id="MobiDB-lite"/>
    </source>
</evidence>
<dbReference type="PANTHER" id="PTHR24221:SF654">
    <property type="entry name" value="ATP-BINDING CASSETTE SUB-FAMILY B MEMBER 6"/>
    <property type="match status" value="1"/>
</dbReference>
<reference evidence="10 11" key="1">
    <citation type="submission" date="2024-10" db="EMBL/GenBank/DDBJ databases">
        <title>The Natural Products Discovery Center: Release of the First 8490 Sequenced Strains for Exploring Actinobacteria Biosynthetic Diversity.</title>
        <authorList>
            <person name="Kalkreuter E."/>
            <person name="Kautsar S.A."/>
            <person name="Yang D."/>
            <person name="Bader C.D."/>
            <person name="Teijaro C.N."/>
            <person name="Fluegel L."/>
            <person name="Davis C.M."/>
            <person name="Simpson J.R."/>
            <person name="Lauterbach L."/>
            <person name="Steele A.D."/>
            <person name="Gui C."/>
            <person name="Meng S."/>
            <person name="Li G."/>
            <person name="Viehrig K."/>
            <person name="Ye F."/>
            <person name="Su P."/>
            <person name="Kiefer A.F."/>
            <person name="Nichols A."/>
            <person name="Cepeda A.J."/>
            <person name="Yan W."/>
            <person name="Fan B."/>
            <person name="Jiang Y."/>
            <person name="Adhikari A."/>
            <person name="Zheng C.-J."/>
            <person name="Schuster L."/>
            <person name="Cowan T.M."/>
            <person name="Smanski M.J."/>
            <person name="Chevrette M.G."/>
            <person name="De Carvalho L.P.S."/>
            <person name="Shen B."/>
        </authorList>
    </citation>
    <scope>NUCLEOTIDE SEQUENCE [LARGE SCALE GENOMIC DNA]</scope>
    <source>
        <strain evidence="10 11">NPDC006488</strain>
    </source>
</reference>
<dbReference type="Gene3D" id="3.40.50.300">
    <property type="entry name" value="P-loop containing nucleotide triphosphate hydrolases"/>
    <property type="match status" value="1"/>
</dbReference>
<dbReference type="RefSeq" id="WP_388108730.1">
    <property type="nucleotide sequence ID" value="NZ_JBIAHM010000008.1"/>
</dbReference>
<dbReference type="InterPro" id="IPR003439">
    <property type="entry name" value="ABC_transporter-like_ATP-bd"/>
</dbReference>
<dbReference type="SMART" id="SM00382">
    <property type="entry name" value="AAA"/>
    <property type="match status" value="1"/>
</dbReference>
<evidence type="ECO:0000259" key="9">
    <source>
        <dbReference type="PROSITE" id="PS50893"/>
    </source>
</evidence>
<keyword evidence="6 8" id="KW-0472">Membrane</keyword>
<comment type="caution">
    <text evidence="10">The sequence shown here is derived from an EMBL/GenBank/DDBJ whole genome shotgun (WGS) entry which is preliminary data.</text>
</comment>
<keyword evidence="2 8" id="KW-0812">Transmembrane</keyword>
<feature type="transmembrane region" description="Helical" evidence="8">
    <location>
        <begin position="76"/>
        <end position="97"/>
    </location>
</feature>
<dbReference type="Pfam" id="PF00005">
    <property type="entry name" value="ABC_tran"/>
    <property type="match status" value="1"/>
</dbReference>
<keyword evidence="11" id="KW-1185">Reference proteome</keyword>
<feature type="region of interest" description="Disordered" evidence="7">
    <location>
        <begin position="1"/>
        <end position="30"/>
    </location>
</feature>
<feature type="transmembrane region" description="Helical" evidence="8">
    <location>
        <begin position="335"/>
        <end position="357"/>
    </location>
</feature>
<organism evidence="10 11">
    <name type="scientific">Streptomyces hokutonensis</name>
    <dbReference type="NCBI Taxonomy" id="1306990"/>
    <lineage>
        <taxon>Bacteria</taxon>
        <taxon>Bacillati</taxon>
        <taxon>Actinomycetota</taxon>
        <taxon>Actinomycetes</taxon>
        <taxon>Kitasatosporales</taxon>
        <taxon>Streptomycetaceae</taxon>
        <taxon>Streptomyces</taxon>
    </lineage>
</organism>
<dbReference type="Proteomes" id="UP001601303">
    <property type="component" value="Unassembled WGS sequence"/>
</dbReference>
<evidence type="ECO:0000256" key="1">
    <source>
        <dbReference type="ARBA" id="ARBA00004651"/>
    </source>
</evidence>
<evidence type="ECO:0000256" key="4">
    <source>
        <dbReference type="ARBA" id="ARBA00022840"/>
    </source>
</evidence>
<feature type="domain" description="ABC transporter" evidence="9">
    <location>
        <begin position="398"/>
        <end position="637"/>
    </location>
</feature>
<sequence>MKRDLVPAQNTPPDTGPSDRGTGAAVPPPAPAEIRYEGRYAKNPLDEASFGQMCARLPRVLGQTARMAWATDKSAVLLLAACTVLTAVAAGLLLTYTRHAMRPILAAGPVAERLHQALPALLGIAIAAAAGRIASALSAYADGRITPRLTTEADSALVEAVCRVEAAARAEDGFADRQEAAEMGVVRGHVMVQDATRFAAAVARMVTASGVLLVLNPLMLPQLLLAVVPAAVGAILHARINYETHYANVGDRNVRQNMRGWVTSPKFTDEIRANGMVPYLGFWHRTISERIDRRTLAMAPRMLRVVLASSAIGGVFLTVTWAVLAYLAATGRIEPAIAATAVVAVQTTLAALSQLVINGAAMFHTALYLADMEAFLAFAAERAPKRGELALAGSVEEIRLDEAVYRYPGKDTPAVAGVSLTLRRGEILAVVGENGSGKSTLTRLLAGIFLADQGTVSWNGHDLTGLDPDRLWERSGLVPQNFAQWPLNVRDNVTLGQPLTFDDDLVRQALEAVGLREAIEELPHGLDTLLAREFWGGTELSGGQWQRLACARALYRQPELLILDEPTSQMDARGEHAILEQIKSIAGGRITIVVTHQLINTQIADKIIVMTRGRIAEQGTYDQLASGGGLFAELLALSTDR</sequence>
<dbReference type="PROSITE" id="PS50893">
    <property type="entry name" value="ABC_TRANSPORTER_2"/>
    <property type="match status" value="1"/>
</dbReference>
<keyword evidence="3" id="KW-0547">Nucleotide-binding</keyword>
<keyword evidence="4 10" id="KW-0067">ATP-binding</keyword>
<dbReference type="PANTHER" id="PTHR24221">
    <property type="entry name" value="ATP-BINDING CASSETTE SUB-FAMILY B"/>
    <property type="match status" value="1"/>
</dbReference>